<keyword evidence="3" id="KW-1185">Reference proteome</keyword>
<dbReference type="OrthoDB" id="73875at2759"/>
<dbReference type="STRING" id="27342.A0A0H2RZR2"/>
<protein>
    <submittedName>
        <fullName evidence="2">Uncharacterized protein</fullName>
    </submittedName>
</protein>
<reference evidence="2 3" key="1">
    <citation type="submission" date="2015-04" db="EMBL/GenBank/DDBJ databases">
        <title>Complete genome sequence of Schizopora paradoxa KUC8140, a cosmopolitan wood degrader in East Asia.</title>
        <authorList>
            <consortium name="DOE Joint Genome Institute"/>
            <person name="Min B."/>
            <person name="Park H."/>
            <person name="Jang Y."/>
            <person name="Kim J.-J."/>
            <person name="Kim K.H."/>
            <person name="Pangilinan J."/>
            <person name="Lipzen A."/>
            <person name="Riley R."/>
            <person name="Grigoriev I.V."/>
            <person name="Spatafora J.W."/>
            <person name="Choi I.-G."/>
        </authorList>
    </citation>
    <scope>NUCLEOTIDE SEQUENCE [LARGE SCALE GENOMIC DNA]</scope>
    <source>
        <strain evidence="2 3">KUC8140</strain>
    </source>
</reference>
<feature type="chain" id="PRO_5005202102" evidence="1">
    <location>
        <begin position="21"/>
        <end position="508"/>
    </location>
</feature>
<proteinExistence type="predicted"/>
<dbReference type="AlphaFoldDB" id="A0A0H2RZR2"/>
<evidence type="ECO:0000256" key="1">
    <source>
        <dbReference type="SAM" id="SignalP"/>
    </source>
</evidence>
<gene>
    <name evidence="2" type="ORF">SCHPADRAFT_936944</name>
</gene>
<evidence type="ECO:0000313" key="2">
    <source>
        <dbReference type="EMBL" id="KLO17580.1"/>
    </source>
</evidence>
<keyword evidence="1" id="KW-0732">Signal</keyword>
<feature type="signal peptide" evidence="1">
    <location>
        <begin position="1"/>
        <end position="20"/>
    </location>
</feature>
<name>A0A0H2RZR2_9AGAM</name>
<accession>A0A0H2RZR2</accession>
<dbReference type="InParanoid" id="A0A0H2RZR2"/>
<organism evidence="2 3">
    <name type="scientific">Schizopora paradoxa</name>
    <dbReference type="NCBI Taxonomy" id="27342"/>
    <lineage>
        <taxon>Eukaryota</taxon>
        <taxon>Fungi</taxon>
        <taxon>Dikarya</taxon>
        <taxon>Basidiomycota</taxon>
        <taxon>Agaricomycotina</taxon>
        <taxon>Agaricomycetes</taxon>
        <taxon>Hymenochaetales</taxon>
        <taxon>Schizoporaceae</taxon>
        <taxon>Schizopora</taxon>
    </lineage>
</organism>
<dbReference type="EMBL" id="KQ085903">
    <property type="protein sequence ID" value="KLO17580.1"/>
    <property type="molecule type" value="Genomic_DNA"/>
</dbReference>
<dbReference type="Proteomes" id="UP000053477">
    <property type="component" value="Unassembled WGS sequence"/>
</dbReference>
<sequence>MKPALRLLALTTCLFLQAYAIDDLGKACLDGTCSFGVEDSEGTSNTIGTFEISGPSSAISDITPAAGWKILNCTDSTNTQTIQLVCVDESLGCAHLFLEGAEDTVVRLPEGCGIAPFARVAKYWIPEDQSVAPNPVGLSGTLSQVHNLKLDDDFIHASGSHGNVSFSFSAQSDMVVDNSNIDIGERRKRQLFSGSASANRSVSFTNSSLIFNQTLSCPDSNVVDGAAAITVKVNELEATFNMTINVSAAGTLIPTSFTSFNFSVPTNASIQGFITPQSSMQSLTPATATVPLANVTLPQMLIVNIIAINPTFTANATSTVTARNQTNFQSTTFLDFGIENLQFNFSTVNKNTNSSVDVLTPSVPISASIQPNIASSASFDIDFTSALNLLVIAFGTISNASVTYDFGLNVGMTSSSILGILDFDMNVCTNISSFVAANISHSGILLGPAATIPLFNQTSQLLNVCVETVSEPTPLSRRSAALSKRAVFTCPAFAPIAENPVVITAMSG</sequence>
<evidence type="ECO:0000313" key="3">
    <source>
        <dbReference type="Proteomes" id="UP000053477"/>
    </source>
</evidence>